<proteinExistence type="inferred from homology"/>
<dbReference type="PRINTS" id="PR00111">
    <property type="entry name" value="ABHYDROLASE"/>
</dbReference>
<protein>
    <submittedName>
        <fullName evidence="4">Alpha/Beta hydrolase protein</fullName>
    </submittedName>
</protein>
<feature type="domain" description="AB hydrolase-1" evidence="3">
    <location>
        <begin position="24"/>
        <end position="296"/>
    </location>
</feature>
<name>A0AAD7DKK5_MYCRO</name>
<dbReference type="PANTHER" id="PTHR43329">
    <property type="entry name" value="EPOXIDE HYDROLASE"/>
    <property type="match status" value="1"/>
</dbReference>
<dbReference type="InterPro" id="IPR000639">
    <property type="entry name" value="Epox_hydrolase-like"/>
</dbReference>
<dbReference type="PRINTS" id="PR00412">
    <property type="entry name" value="EPOXHYDRLASE"/>
</dbReference>
<sequence length="349" mass="36832">MPSLTLPSGHKWAYVDANPGAATALLCLHGFPDLGYGYRHQIGPWARAGFRVVVPDMLGYGASDAPIDPAQYTTKRLANDLVALLTALGIDRAVVVGHDWGSFLAGRVALWHPDRVLALVVMSVPYTPPARAPVSLEDVARLAPNLAYQLFIASPEAAPTIEANLAHFLALMYSPPSAPVNITPSGALRAALLSPAPARPLPTVLTGPAFAAYLAAFRARGMTGPTNYYRTTRLRYTEESAVSPPLALPPTLPVLSIYGTRDPSIAPAALKTQRRFAPNLTEVPLEGVGHWVMVEGTRPEDAGGLSTDAWAGGGDGEWWKTGTGDGGAVGRAVLAWLVGLEVAGVRVKL</sequence>
<evidence type="ECO:0000313" key="4">
    <source>
        <dbReference type="EMBL" id="KAJ7693934.1"/>
    </source>
</evidence>
<dbReference type="GO" id="GO:0016787">
    <property type="term" value="F:hydrolase activity"/>
    <property type="evidence" value="ECO:0007669"/>
    <property type="project" value="UniProtKB-KW"/>
</dbReference>
<dbReference type="Pfam" id="PF00561">
    <property type="entry name" value="Abhydrolase_1"/>
    <property type="match status" value="1"/>
</dbReference>
<dbReference type="AlphaFoldDB" id="A0AAD7DKK5"/>
<comment type="caution">
    <text evidence="4">The sequence shown here is derived from an EMBL/GenBank/DDBJ whole genome shotgun (WGS) entry which is preliminary data.</text>
</comment>
<dbReference type="EMBL" id="JARKIE010000044">
    <property type="protein sequence ID" value="KAJ7693934.1"/>
    <property type="molecule type" value="Genomic_DNA"/>
</dbReference>
<dbReference type="SUPFAM" id="SSF53474">
    <property type="entry name" value="alpha/beta-Hydrolases"/>
    <property type="match status" value="1"/>
</dbReference>
<gene>
    <name evidence="4" type="ORF">B0H17DRAFT_483082</name>
</gene>
<reference evidence="4" key="1">
    <citation type="submission" date="2023-03" db="EMBL/GenBank/DDBJ databases">
        <title>Massive genome expansion in bonnet fungi (Mycena s.s.) driven by repeated elements and novel gene families across ecological guilds.</title>
        <authorList>
            <consortium name="Lawrence Berkeley National Laboratory"/>
            <person name="Harder C.B."/>
            <person name="Miyauchi S."/>
            <person name="Viragh M."/>
            <person name="Kuo A."/>
            <person name="Thoen E."/>
            <person name="Andreopoulos B."/>
            <person name="Lu D."/>
            <person name="Skrede I."/>
            <person name="Drula E."/>
            <person name="Henrissat B."/>
            <person name="Morin E."/>
            <person name="Kohler A."/>
            <person name="Barry K."/>
            <person name="LaButti K."/>
            <person name="Morin E."/>
            <person name="Salamov A."/>
            <person name="Lipzen A."/>
            <person name="Mereny Z."/>
            <person name="Hegedus B."/>
            <person name="Baldrian P."/>
            <person name="Stursova M."/>
            <person name="Weitz H."/>
            <person name="Taylor A."/>
            <person name="Grigoriev I.V."/>
            <person name="Nagy L.G."/>
            <person name="Martin F."/>
            <person name="Kauserud H."/>
        </authorList>
    </citation>
    <scope>NUCLEOTIDE SEQUENCE</scope>
    <source>
        <strain evidence="4">CBHHK067</strain>
    </source>
</reference>
<dbReference type="InterPro" id="IPR000073">
    <property type="entry name" value="AB_hydrolase_1"/>
</dbReference>
<organism evidence="4 5">
    <name type="scientific">Mycena rosella</name>
    <name type="common">Pink bonnet</name>
    <name type="synonym">Agaricus rosellus</name>
    <dbReference type="NCBI Taxonomy" id="1033263"/>
    <lineage>
        <taxon>Eukaryota</taxon>
        <taxon>Fungi</taxon>
        <taxon>Dikarya</taxon>
        <taxon>Basidiomycota</taxon>
        <taxon>Agaricomycotina</taxon>
        <taxon>Agaricomycetes</taxon>
        <taxon>Agaricomycetidae</taxon>
        <taxon>Agaricales</taxon>
        <taxon>Marasmiineae</taxon>
        <taxon>Mycenaceae</taxon>
        <taxon>Mycena</taxon>
    </lineage>
</organism>
<dbReference type="InterPro" id="IPR029058">
    <property type="entry name" value="AB_hydrolase_fold"/>
</dbReference>
<evidence type="ECO:0000313" key="5">
    <source>
        <dbReference type="Proteomes" id="UP001221757"/>
    </source>
</evidence>
<evidence type="ECO:0000256" key="1">
    <source>
        <dbReference type="ARBA" id="ARBA00022801"/>
    </source>
</evidence>
<evidence type="ECO:0000259" key="3">
    <source>
        <dbReference type="Pfam" id="PF00561"/>
    </source>
</evidence>
<dbReference type="Gene3D" id="3.40.50.1820">
    <property type="entry name" value="alpha/beta hydrolase"/>
    <property type="match status" value="1"/>
</dbReference>
<accession>A0AAD7DKK5</accession>
<comment type="similarity">
    <text evidence="2">Belongs to the AB hydrolase superfamily. Epoxide hydrolase family.</text>
</comment>
<evidence type="ECO:0000256" key="2">
    <source>
        <dbReference type="ARBA" id="ARBA00038334"/>
    </source>
</evidence>
<keyword evidence="5" id="KW-1185">Reference proteome</keyword>
<keyword evidence="1 4" id="KW-0378">Hydrolase</keyword>
<dbReference type="Proteomes" id="UP001221757">
    <property type="component" value="Unassembled WGS sequence"/>
</dbReference>